<organism evidence="1 2">
    <name type="scientific">Panacibacter ginsenosidivorans</name>
    <dbReference type="NCBI Taxonomy" id="1813871"/>
    <lineage>
        <taxon>Bacteria</taxon>
        <taxon>Pseudomonadati</taxon>
        <taxon>Bacteroidota</taxon>
        <taxon>Chitinophagia</taxon>
        <taxon>Chitinophagales</taxon>
        <taxon>Chitinophagaceae</taxon>
        <taxon>Panacibacter</taxon>
    </lineage>
</organism>
<reference evidence="1 2" key="1">
    <citation type="journal article" date="2016" name="Int. J. Syst. Evol. Microbiol.">
        <title>Panacibacter ginsenosidivorans gen. nov., sp. nov., with ginsenoside converting activity isolated from soil of a ginseng field.</title>
        <authorList>
            <person name="Siddiqi M.Z."/>
            <person name="Muhammad Shafi S."/>
            <person name="Choi K.D."/>
            <person name="Im W.T."/>
        </authorList>
    </citation>
    <scope>NUCLEOTIDE SEQUENCE [LARGE SCALE GENOMIC DNA]</scope>
    <source>
        <strain evidence="1 2">Gsoil1550</strain>
    </source>
</reference>
<proteinExistence type="predicted"/>
<protein>
    <submittedName>
        <fullName evidence="1">2'-5' RNA ligase family protein</fullName>
    </submittedName>
</protein>
<name>A0A5B8VAW9_9BACT</name>
<dbReference type="KEGG" id="pgin:FRZ67_14750"/>
<sequence>MYMEKGFARTAPALSFAMQEYYEYLLVVHPAADVYAQLMQEKQYFFETYKEKVAIKTKPHITVANFMAKEAMEDTIIRYMHRILSMQKNFTVTLNNFSGFPPHTVYARVLDHQPFKHLAAMLAPVDHYVKGNGCPPAKFITHPHVSIARRLKPDVYDKAMFEFSQRTFFASFNVEEMVLLKRQHQFDKCRQVNVFKLLLTSPSFPLLKERDTFA</sequence>
<keyword evidence="2" id="KW-1185">Reference proteome</keyword>
<dbReference type="PANTHER" id="PTHR40037">
    <property type="entry name" value="PHOSPHOESTERASE YJCG-RELATED"/>
    <property type="match status" value="1"/>
</dbReference>
<dbReference type="GO" id="GO:0016874">
    <property type="term" value="F:ligase activity"/>
    <property type="evidence" value="ECO:0007669"/>
    <property type="project" value="UniProtKB-KW"/>
</dbReference>
<evidence type="ECO:0000313" key="1">
    <source>
        <dbReference type="EMBL" id="QEC68502.1"/>
    </source>
</evidence>
<dbReference type="InterPro" id="IPR050580">
    <property type="entry name" value="2H_phosphoesterase_YjcG-like"/>
</dbReference>
<gene>
    <name evidence="1" type="ORF">FRZ67_14750</name>
</gene>
<dbReference type="SUPFAM" id="SSF55144">
    <property type="entry name" value="LigT-like"/>
    <property type="match status" value="1"/>
</dbReference>
<dbReference type="Gene3D" id="3.90.1140.10">
    <property type="entry name" value="Cyclic phosphodiesterase"/>
    <property type="match status" value="1"/>
</dbReference>
<dbReference type="Proteomes" id="UP000321533">
    <property type="component" value="Chromosome"/>
</dbReference>
<accession>A0A5B8VAW9</accession>
<dbReference type="AlphaFoldDB" id="A0A5B8VAW9"/>
<dbReference type="EMBL" id="CP042435">
    <property type="protein sequence ID" value="QEC68502.1"/>
    <property type="molecule type" value="Genomic_DNA"/>
</dbReference>
<dbReference type="InterPro" id="IPR009097">
    <property type="entry name" value="Cyclic_Pdiesterase"/>
</dbReference>
<dbReference type="Pfam" id="PF13563">
    <property type="entry name" value="2_5_RNA_ligase2"/>
    <property type="match status" value="1"/>
</dbReference>
<keyword evidence="1" id="KW-0436">Ligase</keyword>
<evidence type="ECO:0000313" key="2">
    <source>
        <dbReference type="Proteomes" id="UP000321533"/>
    </source>
</evidence>
<dbReference type="PANTHER" id="PTHR40037:SF1">
    <property type="entry name" value="PHOSPHOESTERASE SAOUHSC_00951-RELATED"/>
    <property type="match status" value="1"/>
</dbReference>